<accession>A0ABD3VWG2</accession>
<dbReference type="InterPro" id="IPR053183">
    <property type="entry name" value="ASL1"/>
</dbReference>
<name>A0ABD3VWG2_SINWO</name>
<dbReference type="Pfam" id="PF11790">
    <property type="entry name" value="Glyco_hydro_cc"/>
    <property type="match status" value="1"/>
</dbReference>
<dbReference type="EMBL" id="JBJQND010000010">
    <property type="protein sequence ID" value="KAL3864715.1"/>
    <property type="molecule type" value="Genomic_DNA"/>
</dbReference>
<dbReference type="PANTHER" id="PTHR34154:SF3">
    <property type="entry name" value="ALKALI-SENSITIVE LINKAGE PROTEIN 1"/>
    <property type="match status" value="1"/>
</dbReference>
<evidence type="ECO:0000313" key="5">
    <source>
        <dbReference type="Proteomes" id="UP001634394"/>
    </source>
</evidence>
<dbReference type="Proteomes" id="UP001634394">
    <property type="component" value="Unassembled WGS sequence"/>
</dbReference>
<dbReference type="Gene3D" id="3.20.20.80">
    <property type="entry name" value="Glycosidases"/>
    <property type="match status" value="1"/>
</dbReference>
<dbReference type="InterPro" id="IPR024655">
    <property type="entry name" value="Asl1_glyco_hydro_catalytic"/>
</dbReference>
<evidence type="ECO:0000313" key="4">
    <source>
        <dbReference type="EMBL" id="KAL3864838.1"/>
    </source>
</evidence>
<dbReference type="PANTHER" id="PTHR34154">
    <property type="entry name" value="ALKALI-SENSITIVE LINKAGE PROTEIN 1"/>
    <property type="match status" value="1"/>
</dbReference>
<feature type="signal peptide" evidence="1">
    <location>
        <begin position="1"/>
        <end position="19"/>
    </location>
</feature>
<organism evidence="3 5">
    <name type="scientific">Sinanodonta woodiana</name>
    <name type="common">Chinese pond mussel</name>
    <name type="synonym">Anodonta woodiana</name>
    <dbReference type="NCBI Taxonomy" id="1069815"/>
    <lineage>
        <taxon>Eukaryota</taxon>
        <taxon>Metazoa</taxon>
        <taxon>Spiralia</taxon>
        <taxon>Lophotrochozoa</taxon>
        <taxon>Mollusca</taxon>
        <taxon>Bivalvia</taxon>
        <taxon>Autobranchia</taxon>
        <taxon>Heteroconchia</taxon>
        <taxon>Palaeoheterodonta</taxon>
        <taxon>Unionida</taxon>
        <taxon>Unionoidea</taxon>
        <taxon>Unionidae</taxon>
        <taxon>Unioninae</taxon>
        <taxon>Sinanodonta</taxon>
    </lineage>
</organism>
<reference evidence="3 5" key="1">
    <citation type="submission" date="2024-11" db="EMBL/GenBank/DDBJ databases">
        <title>Chromosome-level genome assembly of the freshwater bivalve Anodonta woodiana.</title>
        <authorList>
            <person name="Chen X."/>
        </authorList>
    </citation>
    <scope>NUCLEOTIDE SEQUENCE [LARGE SCALE GENOMIC DNA]</scope>
    <source>
        <strain evidence="3">MN2024</strain>
        <tissue evidence="3">Gills</tissue>
    </source>
</reference>
<evidence type="ECO:0000313" key="3">
    <source>
        <dbReference type="EMBL" id="KAL3864715.1"/>
    </source>
</evidence>
<evidence type="ECO:0000259" key="2">
    <source>
        <dbReference type="Pfam" id="PF11790"/>
    </source>
</evidence>
<protein>
    <recommendedName>
        <fullName evidence="2">Asl1-like glycosyl hydrolase catalytic domain-containing protein</fullName>
    </recommendedName>
</protein>
<feature type="domain" description="Asl1-like glycosyl hydrolase catalytic" evidence="2">
    <location>
        <begin position="30"/>
        <end position="261"/>
    </location>
</feature>
<gene>
    <name evidence="3" type="ORF">ACJMK2_006372</name>
    <name evidence="4" type="ORF">ACJMK2_006488</name>
</gene>
<dbReference type="InterPro" id="IPR017853">
    <property type="entry name" value="GH"/>
</dbReference>
<keyword evidence="1" id="KW-0732">Signal</keyword>
<dbReference type="EMBL" id="JBJQND010000010">
    <property type="protein sequence ID" value="KAL3864838.1"/>
    <property type="molecule type" value="Genomic_DNA"/>
</dbReference>
<dbReference type="SUPFAM" id="SSF51445">
    <property type="entry name" value="(Trans)glycosidases"/>
    <property type="match status" value="1"/>
</dbReference>
<keyword evidence="5" id="KW-1185">Reference proteome</keyword>
<sequence length="264" mass="30636">MASFALLIVVVVCLQDVLGSGKKGLAVSNSHYRCGDLDPFNNVHWWYDWSETPYYHTHQQCGPLKTGRVAMVWGWRPHSDIPLHIPHDTEYVLGFNEPNFYRQANITPQAAVQHWAEIEAHSHGKPLVSPAAAPCSGHDSCMSTGEAWLAEFFQLCHNCRIDFIATHAYWCNPDSTMNYLQRLWDHFHKPIWLTEFSCPQTHSEDKQLQYMKEILPRLEAAHFVFRYSWYVHRKTTDGWTTITTSLLHQHDSNLTTLGQYYNNF</sequence>
<feature type="chain" id="PRO_5044725161" description="Asl1-like glycosyl hydrolase catalytic domain-containing protein" evidence="1">
    <location>
        <begin position="20"/>
        <end position="264"/>
    </location>
</feature>
<evidence type="ECO:0000256" key="1">
    <source>
        <dbReference type="SAM" id="SignalP"/>
    </source>
</evidence>
<comment type="caution">
    <text evidence="3">The sequence shown here is derived from an EMBL/GenBank/DDBJ whole genome shotgun (WGS) entry which is preliminary data.</text>
</comment>
<dbReference type="AlphaFoldDB" id="A0ABD3VWG2"/>
<proteinExistence type="predicted"/>